<dbReference type="InterPro" id="IPR001570">
    <property type="entry name" value="Peptidase_M4_C_domain"/>
</dbReference>
<dbReference type="InterPro" id="IPR023612">
    <property type="entry name" value="Peptidase_M4"/>
</dbReference>
<accession>J5JFW0</accession>
<dbReference type="InterPro" id="IPR027268">
    <property type="entry name" value="Peptidase_M4/M1_CTD_sf"/>
</dbReference>
<dbReference type="GeneID" id="19889234"/>
<dbReference type="RefSeq" id="XP_008599541.1">
    <property type="nucleotide sequence ID" value="XM_008601319.1"/>
</dbReference>
<dbReference type="InParanoid" id="J5JFW0"/>
<dbReference type="InterPro" id="IPR013856">
    <property type="entry name" value="Peptidase_M4_domain"/>
</dbReference>
<feature type="compositionally biased region" description="Basic and acidic residues" evidence="7">
    <location>
        <begin position="522"/>
        <end position="575"/>
    </location>
</feature>
<organism evidence="11 12">
    <name type="scientific">Beauveria bassiana (strain ARSEF 2860)</name>
    <name type="common">White muscardine disease fungus</name>
    <name type="synonym">Tritirachium shiotae</name>
    <dbReference type="NCBI Taxonomy" id="655819"/>
    <lineage>
        <taxon>Eukaryota</taxon>
        <taxon>Fungi</taxon>
        <taxon>Dikarya</taxon>
        <taxon>Ascomycota</taxon>
        <taxon>Pezizomycotina</taxon>
        <taxon>Sordariomycetes</taxon>
        <taxon>Hypocreomycetidae</taxon>
        <taxon>Hypocreales</taxon>
        <taxon>Cordycipitaceae</taxon>
        <taxon>Beauveria</taxon>
    </lineage>
</organism>
<keyword evidence="12" id="KW-1185">Reference proteome</keyword>
<feature type="domain" description="Peptidase M4" evidence="8">
    <location>
        <begin position="124"/>
        <end position="240"/>
    </location>
</feature>
<comment type="similarity">
    <text evidence="1">Belongs to the peptidase M4 family.</text>
</comment>
<dbReference type="Pfam" id="PF02868">
    <property type="entry name" value="Peptidase_M4_C"/>
    <property type="match status" value="1"/>
</dbReference>
<dbReference type="AlphaFoldDB" id="J5JFW0"/>
<dbReference type="HOGENOM" id="CLU_008590_0_3_1"/>
<keyword evidence="3" id="KW-0479">Metal-binding</keyword>
<feature type="domain" description="Peptidase M4 C-terminal" evidence="9">
    <location>
        <begin position="244"/>
        <end position="408"/>
    </location>
</feature>
<dbReference type="InterPro" id="IPR052759">
    <property type="entry name" value="Metalloprotease_M4"/>
</dbReference>
<evidence type="ECO:0000256" key="3">
    <source>
        <dbReference type="ARBA" id="ARBA00022723"/>
    </source>
</evidence>
<feature type="compositionally biased region" description="Acidic residues" evidence="7">
    <location>
        <begin position="414"/>
        <end position="484"/>
    </location>
</feature>
<gene>
    <name evidence="11" type="ORF">BBA_06222</name>
</gene>
<proteinExistence type="inferred from homology"/>
<dbReference type="Gene3D" id="1.10.390.10">
    <property type="entry name" value="Neutral Protease Domain 2"/>
    <property type="match status" value="1"/>
</dbReference>
<evidence type="ECO:0000256" key="4">
    <source>
        <dbReference type="ARBA" id="ARBA00022801"/>
    </source>
</evidence>
<dbReference type="MEROPS" id="M04.025"/>
<dbReference type="Gene3D" id="3.10.170.10">
    <property type="match status" value="1"/>
</dbReference>
<dbReference type="EMBL" id="JH725167">
    <property type="protein sequence ID" value="EJP64653.1"/>
    <property type="molecule type" value="Genomic_DNA"/>
</dbReference>
<dbReference type="SUPFAM" id="SSF55486">
    <property type="entry name" value="Metalloproteases ('zincins'), catalytic domain"/>
    <property type="match status" value="1"/>
</dbReference>
<dbReference type="STRING" id="655819.J5JFW0"/>
<evidence type="ECO:0000313" key="11">
    <source>
        <dbReference type="EMBL" id="EJP64653.1"/>
    </source>
</evidence>
<protein>
    <submittedName>
        <fullName evidence="11">Protealysin-like protein</fullName>
    </submittedName>
</protein>
<feature type="compositionally biased region" description="Basic and acidic residues" evidence="7">
    <location>
        <begin position="485"/>
        <end position="504"/>
    </location>
</feature>
<sequence length="583" mass="63260">MCNQRCYIVPPHLLQAIADSTSNSEKVRKAAKASLLAREKVSLARTELFATLTQPRGYTIQQRHHIVPPHVFRQISDAEVNNEKTRKRAKDNLEHVEGVIAQYKSSQEKDAQKSIDAQAKSGKETCRAVYDAQHTTNEDSLPGKLIRKEGQKAAKDKAVNEAFDNVGSTLKFYKEHFDWISTDNKNADVISSVHFGEEYENAFWDPTVRQMVFGDGGDFLNNFTASVDVIGHELTHAITEHTSPLDYQGQPGALNEHVSDVFGIMVKQMVEDEESDAADWLIGEDCLLPGVKGMALRSMKEPGTAYNDPRFGKDLQVSHMKDFKQMYEDNGGVHIFSGIPNKAFYLAATAFGGYSWEKAGQIWWKTMNSGKIPSRCTFLQFADVTVDVAEEEFKAGKIVRKALDDVGVSRGVLDEPDGEDPDGEDDGDKDDDDCNDDDGDADNDNDDDDGDADNDNDDDDDGDADNDQGDDDDAEDDADDDDDCDGKNGDKSNKSDKGDKDGKNSKGGTDGGCDGNDDDEGDGKGDDKDGNGGKNGKDGKGGKGGKDGKCDGKGDGTGGGKDDGKSDGKNDKTDNDEGDCGCN</sequence>
<evidence type="ECO:0000256" key="6">
    <source>
        <dbReference type="ARBA" id="ARBA00023049"/>
    </source>
</evidence>
<evidence type="ECO:0000259" key="8">
    <source>
        <dbReference type="Pfam" id="PF01447"/>
    </source>
</evidence>
<name>J5JFW0_BEAB2</name>
<evidence type="ECO:0000256" key="2">
    <source>
        <dbReference type="ARBA" id="ARBA00022670"/>
    </source>
</evidence>
<dbReference type="GO" id="GO:0004222">
    <property type="term" value="F:metalloendopeptidase activity"/>
    <property type="evidence" value="ECO:0007669"/>
    <property type="project" value="InterPro"/>
</dbReference>
<keyword evidence="4" id="KW-0378">Hydrolase</keyword>
<dbReference type="GO" id="GO:0006508">
    <property type="term" value="P:proteolysis"/>
    <property type="evidence" value="ECO:0007669"/>
    <property type="project" value="UniProtKB-KW"/>
</dbReference>
<evidence type="ECO:0000256" key="5">
    <source>
        <dbReference type="ARBA" id="ARBA00022833"/>
    </source>
</evidence>
<dbReference type="PRINTS" id="PR00730">
    <property type="entry name" value="THERMOLYSIN"/>
</dbReference>
<dbReference type="Pfam" id="PF16485">
    <property type="entry name" value="PLN_propep"/>
    <property type="match status" value="1"/>
</dbReference>
<feature type="domain" description="Protealysin N-terminal propeptide" evidence="10">
    <location>
        <begin position="64"/>
        <end position="108"/>
    </location>
</feature>
<evidence type="ECO:0000256" key="7">
    <source>
        <dbReference type="SAM" id="MobiDB-lite"/>
    </source>
</evidence>
<keyword evidence="2" id="KW-0645">Protease</keyword>
<reference evidence="11 12" key="1">
    <citation type="journal article" date="2012" name="Sci. Rep.">
        <title>Genomic perspectives on the evolution of fungal entomopathogenicity in Beauveria bassiana.</title>
        <authorList>
            <person name="Xiao G."/>
            <person name="Ying S.H."/>
            <person name="Zheng P."/>
            <person name="Wang Z.L."/>
            <person name="Zhang S."/>
            <person name="Xie X.Q."/>
            <person name="Shang Y."/>
            <person name="St Leger R.J."/>
            <person name="Zhao G.P."/>
            <person name="Wang C."/>
            <person name="Feng M.G."/>
        </authorList>
    </citation>
    <scope>NUCLEOTIDE SEQUENCE [LARGE SCALE GENOMIC DNA]</scope>
    <source>
        <strain evidence="11 12">ARSEF 2860</strain>
    </source>
</reference>
<keyword evidence="5" id="KW-0862">Zinc</keyword>
<dbReference type="CDD" id="cd09597">
    <property type="entry name" value="M4_TLP"/>
    <property type="match status" value="1"/>
</dbReference>
<keyword evidence="6" id="KW-0482">Metalloprotease</keyword>
<dbReference type="GO" id="GO:0046872">
    <property type="term" value="F:metal ion binding"/>
    <property type="evidence" value="ECO:0007669"/>
    <property type="project" value="UniProtKB-KW"/>
</dbReference>
<evidence type="ECO:0000313" key="12">
    <source>
        <dbReference type="Proteomes" id="UP000002762"/>
    </source>
</evidence>
<dbReference type="Proteomes" id="UP000002762">
    <property type="component" value="Unassembled WGS sequence"/>
</dbReference>
<evidence type="ECO:0000259" key="9">
    <source>
        <dbReference type="Pfam" id="PF02868"/>
    </source>
</evidence>
<dbReference type="Pfam" id="PF01447">
    <property type="entry name" value="Peptidase_M4"/>
    <property type="match status" value="1"/>
</dbReference>
<dbReference type="PANTHER" id="PTHR43579">
    <property type="match status" value="1"/>
</dbReference>
<feature type="region of interest" description="Disordered" evidence="7">
    <location>
        <begin position="409"/>
        <end position="583"/>
    </location>
</feature>
<dbReference type="InterPro" id="IPR032475">
    <property type="entry name" value="Protealysin_N_PP"/>
</dbReference>
<evidence type="ECO:0000256" key="1">
    <source>
        <dbReference type="ARBA" id="ARBA00009388"/>
    </source>
</evidence>
<dbReference type="OrthoDB" id="5332336at2759"/>
<evidence type="ECO:0000259" key="10">
    <source>
        <dbReference type="Pfam" id="PF16485"/>
    </source>
</evidence>
<dbReference type="PANTHER" id="PTHR43579:SF1">
    <property type="entry name" value="NEUTRAL METALLOPROTEINASE"/>
    <property type="match status" value="1"/>
</dbReference>